<protein>
    <submittedName>
        <fullName evidence="1">Uncharacterized protein</fullName>
    </submittedName>
</protein>
<reference evidence="2" key="1">
    <citation type="submission" date="2015-07" db="EMBL/GenBank/DDBJ databases">
        <title>Annotation of Plasmodium falciparum IGH-CR14.</title>
        <authorList>
            <consortium name="The Broad Institute Genome Sequencing Platform"/>
            <person name="Volkman S.K."/>
            <person name="Neafsey D.E."/>
            <person name="Dash A.P."/>
            <person name="Chitnis C.E."/>
            <person name="Hartl D.L."/>
            <person name="Young S.K."/>
            <person name="Zeng Q."/>
            <person name="Koehrsen M."/>
            <person name="Alvarado L."/>
            <person name="Berlin A."/>
            <person name="Borenstein D."/>
            <person name="Chapman S.B."/>
            <person name="Chen Z."/>
            <person name="Engels R."/>
            <person name="Freedman E."/>
            <person name="Gellesch M."/>
            <person name="Goldberg J."/>
            <person name="Griggs A."/>
            <person name="Gujja S."/>
            <person name="Heilman E.R."/>
            <person name="Heiman D.I."/>
            <person name="Howarth C."/>
            <person name="Jen D."/>
            <person name="Larson L."/>
            <person name="Mehta T."/>
            <person name="Neiman D."/>
            <person name="Park D."/>
            <person name="Pearson M."/>
            <person name="Roberts A."/>
            <person name="Saif S."/>
            <person name="Shea T."/>
            <person name="Shenoy N."/>
            <person name="Sisk P."/>
            <person name="Stolte C."/>
            <person name="Sykes S."/>
            <person name="Walk T."/>
            <person name="White J."/>
            <person name="Yandava C."/>
            <person name="Haas B."/>
            <person name="Henn M.R."/>
            <person name="Nusbaum C."/>
            <person name="Birren B."/>
        </authorList>
    </citation>
    <scope>NUCLEOTIDE SEQUENCE [LARGE SCALE GENOMIC DNA]</scope>
    <source>
        <strain evidence="2">IGH-CR14</strain>
    </source>
</reference>
<evidence type="ECO:0000313" key="1">
    <source>
        <dbReference type="EMBL" id="KNG78171.1"/>
    </source>
</evidence>
<accession>A0A0L1IEW8</accession>
<reference evidence="2" key="2">
    <citation type="submission" date="2015-07" db="EMBL/GenBank/DDBJ databases">
        <title>The genome sequence of Plasmodium falciparum IGH-CR14.</title>
        <authorList>
            <consortium name="The Broad Institute Genome Sequencing Platform"/>
            <person name="Volkman S.K."/>
            <person name="Neafsey D.E."/>
            <person name="Dash A.P."/>
            <person name="Chitnis C.E."/>
            <person name="Hartl D.L."/>
            <person name="Young S.K."/>
            <person name="Kodira C.D."/>
            <person name="Zeng Q."/>
            <person name="Koehrsen M."/>
            <person name="Godfrey P."/>
            <person name="Alvarado L."/>
            <person name="Berlin A."/>
            <person name="Borenstein D."/>
            <person name="Chen Z."/>
            <person name="Engels R."/>
            <person name="Freedman E."/>
            <person name="Gellesch M."/>
            <person name="Goldberg J."/>
            <person name="Griggs A."/>
            <person name="Gujja S."/>
            <person name="Heiman D."/>
            <person name="Hepburn T."/>
            <person name="Howarth C."/>
            <person name="Jen D."/>
            <person name="Larson L."/>
            <person name="Lewis B."/>
            <person name="Mehta T."/>
            <person name="Park D."/>
            <person name="Pearson M."/>
            <person name="Roberts A."/>
            <person name="Saif S."/>
            <person name="Shea T."/>
            <person name="Shenoy N."/>
            <person name="Sisk P."/>
            <person name="Stolte C."/>
            <person name="Sykes S."/>
            <person name="Walk T."/>
            <person name="White J."/>
            <person name="Yandava C."/>
            <person name="Wirth D.F."/>
            <person name="Nusbaum C."/>
            <person name="Birren B."/>
        </authorList>
    </citation>
    <scope>NUCLEOTIDE SEQUENCE [LARGE SCALE GENOMIC DNA]</scope>
    <source>
        <strain evidence="2">IGH-CR14</strain>
    </source>
</reference>
<dbReference type="EMBL" id="GG665474">
    <property type="protein sequence ID" value="KNG78171.1"/>
    <property type="molecule type" value="Genomic_DNA"/>
</dbReference>
<organism evidence="1 2">
    <name type="scientific">Plasmodium falciparum IGH-CR14</name>
    <dbReference type="NCBI Taxonomy" id="580059"/>
    <lineage>
        <taxon>Eukaryota</taxon>
        <taxon>Sar</taxon>
        <taxon>Alveolata</taxon>
        <taxon>Apicomplexa</taxon>
        <taxon>Aconoidasida</taxon>
        <taxon>Haemosporida</taxon>
        <taxon>Plasmodiidae</taxon>
        <taxon>Plasmodium</taxon>
        <taxon>Plasmodium (Laverania)</taxon>
    </lineage>
</organism>
<dbReference type="Proteomes" id="UP000054562">
    <property type="component" value="Unassembled WGS sequence"/>
</dbReference>
<dbReference type="AlphaFoldDB" id="A0A0L1IEW8"/>
<proteinExistence type="predicted"/>
<gene>
    <name evidence="1" type="ORF">PFMG_04316</name>
</gene>
<sequence length="61" mass="7335">MEIIDEFLQKFFDQTEKIECKNEKDNKSMFHKSHKNPHCKNFKMIDQSCVSDKNIDVINEN</sequence>
<evidence type="ECO:0000313" key="2">
    <source>
        <dbReference type="Proteomes" id="UP000054562"/>
    </source>
</evidence>
<name>A0A0L1IEW8_PLAFA</name>